<organism evidence="1 2">
    <name type="scientific">Marinomonas profundi</name>
    <dbReference type="NCBI Taxonomy" id="2726122"/>
    <lineage>
        <taxon>Bacteria</taxon>
        <taxon>Pseudomonadati</taxon>
        <taxon>Pseudomonadota</taxon>
        <taxon>Gammaproteobacteria</taxon>
        <taxon>Oceanospirillales</taxon>
        <taxon>Oceanospirillaceae</taxon>
        <taxon>Marinomonas</taxon>
    </lineage>
</organism>
<reference evidence="1 2" key="1">
    <citation type="submission" date="2020-04" db="EMBL/GenBank/DDBJ databases">
        <title>Marinomonas sp. M1K-6 isolated from the deep seawater of the Mariana Trench.</title>
        <authorList>
            <person name="Li Y."/>
        </authorList>
    </citation>
    <scope>NUCLEOTIDE SEQUENCE [LARGE SCALE GENOMIC DNA]</scope>
    <source>
        <strain evidence="1 2">M1K-6</strain>
    </source>
</reference>
<keyword evidence="2" id="KW-1185">Reference proteome</keyword>
<gene>
    <name evidence="1" type="ORF">HGG82_15810</name>
</gene>
<accession>A0A847QYA1</accession>
<name>A0A847QYA1_9GAMM</name>
<protein>
    <submittedName>
        <fullName evidence="1">DUF86 domain-containing protein</fullName>
    </submittedName>
</protein>
<comment type="caution">
    <text evidence="1">The sequence shown here is derived from an EMBL/GenBank/DDBJ whole genome shotgun (WGS) entry which is preliminary data.</text>
</comment>
<evidence type="ECO:0000313" key="1">
    <source>
        <dbReference type="EMBL" id="NLQ19068.1"/>
    </source>
</evidence>
<evidence type="ECO:0000313" key="2">
    <source>
        <dbReference type="Proteomes" id="UP000586067"/>
    </source>
</evidence>
<dbReference type="Proteomes" id="UP000586067">
    <property type="component" value="Unassembled WGS sequence"/>
</dbReference>
<dbReference type="AlphaFoldDB" id="A0A847QYA1"/>
<sequence>MRNVLVHDYLNFDEQLLDTVIRQQLYAVIFDFCSQGLVALDQTP</sequence>
<proteinExistence type="predicted"/>
<dbReference type="EMBL" id="JABAEK010000027">
    <property type="protein sequence ID" value="NLQ19068.1"/>
    <property type="molecule type" value="Genomic_DNA"/>
</dbReference>